<name>A0A1X7TXI2_AMPQE</name>
<feature type="region of interest" description="Disordered" evidence="1">
    <location>
        <begin position="118"/>
        <end position="142"/>
    </location>
</feature>
<organism evidence="2">
    <name type="scientific">Amphimedon queenslandica</name>
    <name type="common">Sponge</name>
    <dbReference type="NCBI Taxonomy" id="400682"/>
    <lineage>
        <taxon>Eukaryota</taxon>
        <taxon>Metazoa</taxon>
        <taxon>Porifera</taxon>
        <taxon>Demospongiae</taxon>
        <taxon>Heteroscleromorpha</taxon>
        <taxon>Haplosclerida</taxon>
        <taxon>Niphatidae</taxon>
        <taxon>Amphimedon</taxon>
    </lineage>
</organism>
<dbReference type="InParanoid" id="A0A1X7TXI2"/>
<protein>
    <submittedName>
        <fullName evidence="2">Uncharacterized protein</fullName>
    </submittedName>
</protein>
<dbReference type="EnsemblMetazoa" id="Aqu2.1.20176_001">
    <property type="protein sequence ID" value="Aqu2.1.20176_001"/>
    <property type="gene ID" value="Aqu2.1.20176"/>
</dbReference>
<evidence type="ECO:0000313" key="2">
    <source>
        <dbReference type="EnsemblMetazoa" id="Aqu2.1.20176_001"/>
    </source>
</evidence>
<reference evidence="2" key="1">
    <citation type="submission" date="2017-05" db="UniProtKB">
        <authorList>
            <consortium name="EnsemblMetazoa"/>
        </authorList>
    </citation>
    <scope>IDENTIFICATION</scope>
</reference>
<evidence type="ECO:0000256" key="1">
    <source>
        <dbReference type="SAM" id="MobiDB-lite"/>
    </source>
</evidence>
<accession>A0A1X7TXI2</accession>
<proteinExistence type="predicted"/>
<sequence length="160" mass="18392">MYRNYTKSQYDLTINGQGITNKAHPEIKPHLPQYIGETQQEKRRRPKHGENKWMRELRSSSTDDEDTLLYKLLGLNISHKPHPMDTPTNDTPSLETPPKIYLTYEQTSSPSLIFSPETTPSLETPPNFETPPTFETPPFGMATPPFDYNYKSSIPKLPQI</sequence>
<feature type="compositionally biased region" description="Low complexity" evidence="1">
    <location>
        <begin position="118"/>
        <end position="139"/>
    </location>
</feature>
<feature type="region of interest" description="Disordered" evidence="1">
    <location>
        <begin position="34"/>
        <end position="61"/>
    </location>
</feature>
<feature type="region of interest" description="Disordered" evidence="1">
    <location>
        <begin position="77"/>
        <end position="97"/>
    </location>
</feature>
<feature type="compositionally biased region" description="Basic and acidic residues" evidence="1">
    <location>
        <begin position="48"/>
        <end position="58"/>
    </location>
</feature>
<dbReference type="AlphaFoldDB" id="A0A1X7TXI2"/>